<evidence type="ECO:0008006" key="3">
    <source>
        <dbReference type="Google" id="ProtNLM"/>
    </source>
</evidence>
<organism evidence="1 2">
    <name type="scientific">Actinomadura litoris</name>
    <dbReference type="NCBI Taxonomy" id="2678616"/>
    <lineage>
        <taxon>Bacteria</taxon>
        <taxon>Bacillati</taxon>
        <taxon>Actinomycetota</taxon>
        <taxon>Actinomycetes</taxon>
        <taxon>Streptosporangiales</taxon>
        <taxon>Thermomonosporaceae</taxon>
        <taxon>Actinomadura</taxon>
    </lineage>
</organism>
<accession>A0A7K1LAF4</accession>
<gene>
    <name evidence="1" type="ORF">GNZ18_33140</name>
</gene>
<dbReference type="Proteomes" id="UP000432015">
    <property type="component" value="Unassembled WGS sequence"/>
</dbReference>
<proteinExistence type="predicted"/>
<comment type="caution">
    <text evidence="1">The sequence shown here is derived from an EMBL/GenBank/DDBJ whole genome shotgun (WGS) entry which is preliminary data.</text>
</comment>
<protein>
    <recommendedName>
        <fullName evidence="3">Phage tail protein</fullName>
    </recommendedName>
</protein>
<dbReference type="AlphaFoldDB" id="A0A7K1LAF4"/>
<dbReference type="EMBL" id="WOFH01000014">
    <property type="protein sequence ID" value="MUN41402.1"/>
    <property type="molecule type" value="Genomic_DNA"/>
</dbReference>
<evidence type="ECO:0000313" key="2">
    <source>
        <dbReference type="Proteomes" id="UP000432015"/>
    </source>
</evidence>
<dbReference type="InterPro" id="IPR058154">
    <property type="entry name" value="Bxb1_TTP-like"/>
</dbReference>
<name>A0A7K1LAF4_9ACTN</name>
<evidence type="ECO:0000313" key="1">
    <source>
        <dbReference type="EMBL" id="MUN41402.1"/>
    </source>
</evidence>
<reference evidence="1 2" key="1">
    <citation type="submission" date="2019-11" db="EMBL/GenBank/DDBJ databases">
        <authorList>
            <person name="Cao P."/>
        </authorList>
    </citation>
    <scope>NUCLEOTIDE SEQUENCE [LARGE SCALE GENOMIC DNA]</scope>
    <source>
        <strain evidence="1 2">NEAU-AAG5</strain>
    </source>
</reference>
<sequence>MPAVAVPINAIALGPGFLYWAPLASAFPANTVAGGVFTDTWPVAWSLFGATDKGSEFNYELSTDNVEVAETLDAVAVVPTGRVISMTFDLAQIHATNFKLAVNGGTITTTGSGATQLNEFAPPELGSEVRRMIGWEAQDSTERLVGIQCFQTGKINISRAKGADKATLPNEWTFEKPADGSLPFKYWTTGAARA</sequence>
<keyword evidence="2" id="KW-1185">Reference proteome</keyword>
<dbReference type="RefSeq" id="WP_156220574.1">
    <property type="nucleotide sequence ID" value="NZ_WOFH01000014.1"/>
</dbReference>
<dbReference type="Pfam" id="PF25681">
    <property type="entry name" value="Phage_TTP_17"/>
    <property type="match status" value="1"/>
</dbReference>